<reference evidence="2" key="1">
    <citation type="submission" date="2018-11" db="EMBL/GenBank/DDBJ databases">
        <authorList>
            <person name="Boehnke-Brandt S."/>
            <person name="Perner M."/>
        </authorList>
    </citation>
    <scope>NUCLEOTIDE SEQUENCE</scope>
</reference>
<dbReference type="GO" id="GO:0046872">
    <property type="term" value="F:metal ion binding"/>
    <property type="evidence" value="ECO:0007669"/>
    <property type="project" value="InterPro"/>
</dbReference>
<protein>
    <recommendedName>
        <fullName evidence="3">Insulinase family protein</fullName>
    </recommendedName>
</protein>
<dbReference type="AlphaFoldDB" id="A0A5Q5AQE1"/>
<evidence type="ECO:0000256" key="1">
    <source>
        <dbReference type="SAM" id="Phobius"/>
    </source>
</evidence>
<keyword evidence="1" id="KW-0472">Membrane</keyword>
<evidence type="ECO:0008006" key="3">
    <source>
        <dbReference type="Google" id="ProtNLM"/>
    </source>
</evidence>
<dbReference type="SUPFAM" id="SSF63411">
    <property type="entry name" value="LuxS/MPP-like metallohydrolase"/>
    <property type="match status" value="1"/>
</dbReference>
<accession>A0A5Q5AQE1</accession>
<proteinExistence type="predicted"/>
<name>A0A5Q5AQE1_9PROT</name>
<dbReference type="EMBL" id="MK204372">
    <property type="protein sequence ID" value="QED22213.1"/>
    <property type="molecule type" value="Genomic_DNA"/>
</dbReference>
<organism evidence="2">
    <name type="scientific">uncultured Alphaproteobacteria bacterium</name>
    <dbReference type="NCBI Taxonomy" id="91750"/>
    <lineage>
        <taxon>Bacteria</taxon>
        <taxon>Pseudomonadati</taxon>
        <taxon>Pseudomonadota</taxon>
        <taxon>Alphaproteobacteria</taxon>
        <taxon>environmental samples</taxon>
    </lineage>
</organism>
<evidence type="ECO:0000313" key="2">
    <source>
        <dbReference type="EMBL" id="QED22213.1"/>
    </source>
</evidence>
<sequence length="441" mass="49042">MKTNRKSNYISAVLIALSAAIGFGLFVFQFQNNPVVESLANSPFRATWLIRSPDTDRVTVHLIVQSGEADQTGPPGLMHYAEHLAWLNAIGSESRPEDRDTNAWADSLATGYWLSGERSDLPELLSTLARVLDPIDLPREFMEEERDILLREYDLRLGGSIDARVARALRRVVYEPNPHARPVLGTRPGIAAFEPNDAVALHAQTHRRENAVLIVIGDISARELRASLPDLPAITAAPPLPPPFTLGPAGETRLRLREPDADAHMVWRRIVALDEPQQIDLLGARLALLRDILDTSLPGGLAGPLRFDAFVTRAFDIELWPLDERHVELRFTAWPDKGVSLEQMRQAFEETFEATARAGIPEDTFARVRERFETFWPDWSDDKEVADWMAGYVIGTVSVRGAPLDVERIRALDRELGLTAINGLLGSYLNGGRTVVAFVGK</sequence>
<feature type="transmembrane region" description="Helical" evidence="1">
    <location>
        <begin position="12"/>
        <end position="30"/>
    </location>
</feature>
<reference evidence="2" key="2">
    <citation type="journal article" date="2019" name="ISME J.">
        <title>Seeking active RubisCOs from the currently uncultured microbial majority colonizing deep-sea hydrothermal vent environments.</title>
        <authorList>
            <person name="Boehnke S."/>
            <person name="Perner M."/>
        </authorList>
    </citation>
    <scope>NUCLEOTIDE SEQUENCE</scope>
</reference>
<keyword evidence="1" id="KW-0812">Transmembrane</keyword>
<keyword evidence="1" id="KW-1133">Transmembrane helix</keyword>
<dbReference type="Gene3D" id="3.30.830.10">
    <property type="entry name" value="Metalloenzyme, LuxS/M16 peptidase-like"/>
    <property type="match status" value="1"/>
</dbReference>
<dbReference type="InterPro" id="IPR011249">
    <property type="entry name" value="Metalloenz_LuxS/M16"/>
</dbReference>